<dbReference type="EMBL" id="AP023086">
    <property type="protein sequence ID" value="BCD96108.1"/>
    <property type="molecule type" value="Genomic_DNA"/>
</dbReference>
<protein>
    <submittedName>
        <fullName evidence="5">Diguanylate cyclase</fullName>
        <ecNumber evidence="5">2.7.7.65</ecNumber>
    </submittedName>
</protein>
<dbReference type="Gene3D" id="3.20.20.450">
    <property type="entry name" value="EAL domain"/>
    <property type="match status" value="1"/>
</dbReference>
<dbReference type="SMART" id="SM00052">
    <property type="entry name" value="EAL"/>
    <property type="match status" value="1"/>
</dbReference>
<dbReference type="PROSITE" id="PS50887">
    <property type="entry name" value="GGDEF"/>
    <property type="match status" value="1"/>
</dbReference>
<dbReference type="SMART" id="SM00267">
    <property type="entry name" value="GGDEF"/>
    <property type="match status" value="1"/>
</dbReference>
<dbReference type="FunFam" id="3.30.70.270:FF:000001">
    <property type="entry name" value="Diguanylate cyclase domain protein"/>
    <property type="match status" value="1"/>
</dbReference>
<dbReference type="CDD" id="cd01948">
    <property type="entry name" value="EAL"/>
    <property type="match status" value="1"/>
</dbReference>
<dbReference type="Proteomes" id="UP001320119">
    <property type="component" value="Chromosome"/>
</dbReference>
<feature type="transmembrane region" description="Helical" evidence="2">
    <location>
        <begin position="77"/>
        <end position="93"/>
    </location>
</feature>
<dbReference type="PROSITE" id="PS50883">
    <property type="entry name" value="EAL"/>
    <property type="match status" value="1"/>
</dbReference>
<gene>
    <name evidence="5" type="ORF">MARGE09_P0307</name>
</gene>
<keyword evidence="6" id="KW-1185">Reference proteome</keyword>
<keyword evidence="2" id="KW-1133">Transmembrane helix</keyword>
<dbReference type="CDD" id="cd01949">
    <property type="entry name" value="GGDEF"/>
    <property type="match status" value="1"/>
</dbReference>
<dbReference type="PANTHER" id="PTHR44757:SF2">
    <property type="entry name" value="BIOFILM ARCHITECTURE MAINTENANCE PROTEIN MBAA"/>
    <property type="match status" value="1"/>
</dbReference>
<reference evidence="5 6" key="1">
    <citation type="journal article" date="2022" name="IScience">
        <title>An ultrasensitive nanofiber-based assay for enzymatic hydrolysis and deep-sea microbial degradation of cellulose.</title>
        <authorList>
            <person name="Tsudome M."/>
            <person name="Tachioka M."/>
            <person name="Miyazaki M."/>
            <person name="Uchimura K."/>
            <person name="Tsuda M."/>
            <person name="Takaki Y."/>
            <person name="Deguchi S."/>
        </authorList>
    </citation>
    <scope>NUCLEOTIDE SEQUENCE [LARGE SCALE GENOMIC DNA]</scope>
    <source>
        <strain evidence="5 6">GE09</strain>
    </source>
</reference>
<evidence type="ECO:0000256" key="2">
    <source>
        <dbReference type="SAM" id="Phobius"/>
    </source>
</evidence>
<evidence type="ECO:0000259" key="4">
    <source>
        <dbReference type="PROSITE" id="PS50887"/>
    </source>
</evidence>
<keyword evidence="5" id="KW-0808">Transferase</keyword>
<dbReference type="RefSeq" id="WP_236985616.1">
    <property type="nucleotide sequence ID" value="NZ_AP023086.1"/>
</dbReference>
<dbReference type="Pfam" id="PF00990">
    <property type="entry name" value="GGDEF"/>
    <property type="match status" value="1"/>
</dbReference>
<comment type="cofactor">
    <cofactor evidence="1">
        <name>Mg(2+)</name>
        <dbReference type="ChEBI" id="CHEBI:18420"/>
    </cofactor>
</comment>
<name>A0AAN2BIN9_9GAMM</name>
<evidence type="ECO:0000313" key="5">
    <source>
        <dbReference type="EMBL" id="BCD96108.1"/>
    </source>
</evidence>
<sequence>MTDVNHQQASNYNVSSILERRAAQLTLLALGGAVAIGAVTLVEQNWLPLFMLLASLPFLGACFWLAQKKQTKAASELLIWTLATLALSILWVSNGHYDSGLMGLPCILIFAAMVGSRRSFTILLIVFIANIFAMGYAQQSGLLTFNNSFNDATRPVTTAIILLISGLAVRLLINDYVNTIHNLNSENVKVRESEKAIAFLANHDNLTELPNRTLASDRFEQAVQRAARTHSDKKIALIFIDLDDFKAINDSLGHETGDRYLVAIAERLRDATRASDTVCRLGGDEFLLILEGLSDERDVSNIATVIQERVSRPVITGQHKLVCSASIGISVYPNDGERYDELVKKADIAMYRSKDLGRNTFHYYNSSMNSDALERMQLLEDLRTALKDDELYVEYQPIVLLETGKIIGAEALVRWQHPKRGLIRPDIFIPLAEKSGLIVDIGAWVLERACRDISGLQSKYFPEFRVAVNVSTIQLKRDDFKKRVKKILADVPISPNSLELEITESELLSDSPEFDESVEQLKLMGISLAIDDFGTGYSNLGYVQKIKVAKLKIDRSFVHGIEGNSDNQAIVRAVHNIADGLIMNTVAEGVENAEELLFLKELGITHGQGYLWSRPVSIKSLIRLLQDAA</sequence>
<dbReference type="EC" id="2.7.7.65" evidence="5"/>
<dbReference type="PANTHER" id="PTHR44757">
    <property type="entry name" value="DIGUANYLATE CYCLASE DGCP"/>
    <property type="match status" value="1"/>
</dbReference>
<dbReference type="InterPro" id="IPR052155">
    <property type="entry name" value="Biofilm_reg_signaling"/>
</dbReference>
<feature type="transmembrane region" description="Helical" evidence="2">
    <location>
        <begin position="99"/>
        <end position="115"/>
    </location>
</feature>
<dbReference type="NCBIfam" id="TIGR00254">
    <property type="entry name" value="GGDEF"/>
    <property type="match status" value="1"/>
</dbReference>
<dbReference type="Gene3D" id="3.30.70.270">
    <property type="match status" value="1"/>
</dbReference>
<accession>A0AAN2BIN9</accession>
<dbReference type="KEGG" id="marq:MARGE09_P0307"/>
<feature type="transmembrane region" description="Helical" evidence="2">
    <location>
        <begin position="22"/>
        <end position="40"/>
    </location>
</feature>
<dbReference type="InterPro" id="IPR035919">
    <property type="entry name" value="EAL_sf"/>
</dbReference>
<dbReference type="InterPro" id="IPR000160">
    <property type="entry name" value="GGDEF_dom"/>
</dbReference>
<proteinExistence type="predicted"/>
<dbReference type="AlphaFoldDB" id="A0AAN2BIN9"/>
<evidence type="ECO:0000313" key="6">
    <source>
        <dbReference type="Proteomes" id="UP001320119"/>
    </source>
</evidence>
<keyword evidence="5" id="KW-0548">Nucleotidyltransferase</keyword>
<dbReference type="GO" id="GO:0052621">
    <property type="term" value="F:diguanylate cyclase activity"/>
    <property type="evidence" value="ECO:0007669"/>
    <property type="project" value="UniProtKB-EC"/>
</dbReference>
<dbReference type="Pfam" id="PF00563">
    <property type="entry name" value="EAL"/>
    <property type="match status" value="1"/>
</dbReference>
<dbReference type="InterPro" id="IPR001633">
    <property type="entry name" value="EAL_dom"/>
</dbReference>
<feature type="domain" description="GGDEF" evidence="4">
    <location>
        <begin position="233"/>
        <end position="366"/>
    </location>
</feature>
<feature type="transmembrane region" description="Helical" evidence="2">
    <location>
        <begin position="120"/>
        <end position="136"/>
    </location>
</feature>
<feature type="transmembrane region" description="Helical" evidence="2">
    <location>
        <begin position="156"/>
        <end position="173"/>
    </location>
</feature>
<dbReference type="InterPro" id="IPR029787">
    <property type="entry name" value="Nucleotide_cyclase"/>
</dbReference>
<feature type="transmembrane region" description="Helical" evidence="2">
    <location>
        <begin position="46"/>
        <end position="65"/>
    </location>
</feature>
<keyword evidence="2" id="KW-0812">Transmembrane</keyword>
<dbReference type="InterPro" id="IPR043128">
    <property type="entry name" value="Rev_trsase/Diguanyl_cyclase"/>
</dbReference>
<evidence type="ECO:0000259" key="3">
    <source>
        <dbReference type="PROSITE" id="PS50883"/>
    </source>
</evidence>
<feature type="domain" description="EAL" evidence="3">
    <location>
        <begin position="375"/>
        <end position="629"/>
    </location>
</feature>
<keyword evidence="2" id="KW-0472">Membrane</keyword>
<dbReference type="SUPFAM" id="SSF141868">
    <property type="entry name" value="EAL domain-like"/>
    <property type="match status" value="1"/>
</dbReference>
<dbReference type="SUPFAM" id="SSF55073">
    <property type="entry name" value="Nucleotide cyclase"/>
    <property type="match status" value="1"/>
</dbReference>
<organism evidence="5 6">
    <name type="scientific">Marinagarivorans cellulosilyticus</name>
    <dbReference type="NCBI Taxonomy" id="2721545"/>
    <lineage>
        <taxon>Bacteria</taxon>
        <taxon>Pseudomonadati</taxon>
        <taxon>Pseudomonadota</taxon>
        <taxon>Gammaproteobacteria</taxon>
        <taxon>Cellvibrionales</taxon>
        <taxon>Cellvibrionaceae</taxon>
        <taxon>Marinagarivorans</taxon>
    </lineage>
</organism>
<evidence type="ECO:0000256" key="1">
    <source>
        <dbReference type="ARBA" id="ARBA00001946"/>
    </source>
</evidence>